<dbReference type="Proteomes" id="UP000001294">
    <property type="component" value="Unassembled WGS sequence"/>
</dbReference>
<dbReference type="InterPro" id="IPR003107">
    <property type="entry name" value="HAT"/>
</dbReference>
<dbReference type="SMART" id="SM00386">
    <property type="entry name" value="HAT"/>
    <property type="match status" value="5"/>
</dbReference>
<dbReference type="InterPro" id="IPR008847">
    <property type="entry name" value="Suf"/>
</dbReference>
<dbReference type="EMBL" id="DS995899">
    <property type="protein sequence ID" value="EEA27444.1"/>
    <property type="molecule type" value="Genomic_DNA"/>
</dbReference>
<dbReference type="InterPro" id="IPR045243">
    <property type="entry name" value="Rna14-like"/>
</dbReference>
<comment type="function">
    <text evidence="1 8">Component of the cleavage factor IA (CFIA) complex, which is involved in the endonucleolytic cleavage during polyadenylation-dependent pre-mRNA 3'-end formation.</text>
</comment>
<evidence type="ECO:0000256" key="7">
    <source>
        <dbReference type="ARBA" id="ARBA00026188"/>
    </source>
</evidence>
<dbReference type="PhylomeDB" id="B6Q5N3"/>
<evidence type="ECO:0000256" key="3">
    <source>
        <dbReference type="ARBA" id="ARBA00022490"/>
    </source>
</evidence>
<protein>
    <recommendedName>
        <fullName evidence="7 8">mRNA 3'-end-processing protein RNA14</fullName>
    </recommendedName>
</protein>
<evidence type="ECO:0000256" key="2">
    <source>
        <dbReference type="ARBA" id="ARBA00004496"/>
    </source>
</evidence>
<feature type="compositionally biased region" description="Polar residues" evidence="9">
    <location>
        <begin position="52"/>
        <end position="115"/>
    </location>
</feature>
<evidence type="ECO:0000313" key="12">
    <source>
        <dbReference type="Proteomes" id="UP000001294"/>
    </source>
</evidence>
<dbReference type="OrthoDB" id="26282at2759"/>
<organism evidence="11 12">
    <name type="scientific">Talaromyces marneffei (strain ATCC 18224 / CBS 334.59 / QM 7333)</name>
    <name type="common">Penicillium marneffei</name>
    <dbReference type="NCBI Taxonomy" id="441960"/>
    <lineage>
        <taxon>Eukaryota</taxon>
        <taxon>Fungi</taxon>
        <taxon>Dikarya</taxon>
        <taxon>Ascomycota</taxon>
        <taxon>Pezizomycotina</taxon>
        <taxon>Eurotiomycetes</taxon>
        <taxon>Eurotiomycetidae</taxon>
        <taxon>Eurotiales</taxon>
        <taxon>Trichocomaceae</taxon>
        <taxon>Talaromyces</taxon>
        <taxon>Talaromyces sect. Talaromyces</taxon>
    </lineage>
</organism>
<feature type="region of interest" description="Disordered" evidence="9">
    <location>
        <begin position="872"/>
        <end position="903"/>
    </location>
</feature>
<dbReference type="SUPFAM" id="SSF48452">
    <property type="entry name" value="TPR-like"/>
    <property type="match status" value="2"/>
</dbReference>
<dbReference type="GO" id="GO:0180010">
    <property type="term" value="P:co-transcriptional mRNA 3'-end processing, cleavage and polyadenylation pathway"/>
    <property type="evidence" value="ECO:0007669"/>
    <property type="project" value="UniProtKB-UniRule"/>
</dbReference>
<dbReference type="GO" id="GO:0005737">
    <property type="term" value="C:cytoplasm"/>
    <property type="evidence" value="ECO:0007669"/>
    <property type="project" value="UniProtKB-SubCell"/>
</dbReference>
<feature type="domain" description="Suppressor of forked" evidence="10">
    <location>
        <begin position="247"/>
        <end position="854"/>
    </location>
</feature>
<dbReference type="GO" id="GO:0003729">
    <property type="term" value="F:mRNA binding"/>
    <property type="evidence" value="ECO:0007669"/>
    <property type="project" value="TreeGrafter"/>
</dbReference>
<dbReference type="STRING" id="441960.B6Q5N3"/>
<keyword evidence="12" id="KW-1185">Reference proteome</keyword>
<evidence type="ECO:0000313" key="11">
    <source>
        <dbReference type="EMBL" id="EEA27444.1"/>
    </source>
</evidence>
<feature type="compositionally biased region" description="Acidic residues" evidence="9">
    <location>
        <begin position="123"/>
        <end position="144"/>
    </location>
</feature>
<keyword evidence="6 8" id="KW-0539">Nucleus</keyword>
<dbReference type="PANTHER" id="PTHR19980:SF0">
    <property type="entry name" value="CLEAVAGE STIMULATION FACTOR SUBUNIT 3"/>
    <property type="match status" value="1"/>
</dbReference>
<evidence type="ECO:0000256" key="5">
    <source>
        <dbReference type="ARBA" id="ARBA00022737"/>
    </source>
</evidence>
<evidence type="ECO:0000256" key="1">
    <source>
        <dbReference type="ARBA" id="ARBA00002863"/>
    </source>
</evidence>
<evidence type="ECO:0000256" key="9">
    <source>
        <dbReference type="SAM" id="MobiDB-lite"/>
    </source>
</evidence>
<evidence type="ECO:0000259" key="10">
    <source>
        <dbReference type="Pfam" id="PF05843"/>
    </source>
</evidence>
<dbReference type="AlphaFoldDB" id="B6Q5N3"/>
<keyword evidence="5" id="KW-0677">Repeat</keyword>
<feature type="compositionally biased region" description="Basic and acidic residues" evidence="9">
    <location>
        <begin position="622"/>
        <end position="632"/>
    </location>
</feature>
<sequence length="997" mass="112798">MAEEDAEQAFFQAQAMSNEYDPAGVAQTVEASDSEEDYDPSNTLHDEYSVTVAESNPNDAITESNDASSATQSIPQDTYQPDQADTSQTSQPPSRPDSQNSVLGPSSAMNVQPKTKTIGGFVVDDDEDEEDDEREDEDKDEAEYEPPGVLETIEHGGHISAGASEQLPFSEKNANETISTSGVSIQPLVPEMASSKDVSNNPVSFHSGHNLYTEAMQQVGDNTDSNAPTPIPLAANSAASRSRLPHDRIGLLEDRIREDPRGDINAWIELIAEHRSRNRLDNAREVYERFFKVFPSCAEQWVAYIQMESENNELQRLEQIFNRTLLSIPNVQLWTAYLDYIRRRHPLTTDTSGQARRTITSAYDLALTHVGLDREAASLWTDYVEFIKTGPGVVGGTNWQDQQKMDLLRKAYQRAICVPTHSLNTLWKEYDQFEMGLNKLTGRKFLQDRSPAYMTARSSYTELQNLTRDLDRTTLPRMPPAPGFEGDVEFQQQVGTWRRWFNWEKGDPLVLKEEDIAAYKNRVLYAYKQALMALRFVPDIWFEAADFCFQNGMDAEGNELLIQGLEANPESCLLAFKRADRLEIESESEQDPQKRGAKVREVFDKLLDALYALNTKAREREEQDISRIKEQFANESDDYQPVADDEDELGRSQEVQAKEAAKESQIEAMRKAHATQITMTSKLISFAWIALMRAMRRIQGKGKPGELAGSRQVFAEARKRGRITSDVYIASALIEYHCYKDPAATRIFERGARLFPDDENFALEYLKHLFDINDVTNARAVFEMTIRRLTSKPENVIKTKPIFAFLHDYESRYGDLGQVISLENRMRELFPDDPTLSQFAHRYSDANFNPVSAQPVISLSQVRPRTVPLIDQQQQGSIQGTPTQYLDVPPTGSPKRPFPLDDFEEDRPRKFARAESPLKGIPARRPDQLKRPTTQVNGGQYRPQPSAAPLPRDVVHLLSIIPPASAYNAGRFSAEKLVDLIRRIDIPSSSTSQFRQY</sequence>
<dbReference type="InterPro" id="IPR011990">
    <property type="entry name" value="TPR-like_helical_dom_sf"/>
</dbReference>
<comment type="subcellular location">
    <subcellularLocation>
        <location evidence="2 8">Cytoplasm</location>
    </subcellularLocation>
    <subcellularLocation>
        <location evidence="8">Nucleus</location>
    </subcellularLocation>
    <text evidence="8">Nucleus and/or cytoplasm.</text>
</comment>
<evidence type="ECO:0000256" key="8">
    <source>
        <dbReference type="RuleBase" id="RU369035"/>
    </source>
</evidence>
<feature type="compositionally biased region" description="Basic and acidic residues" evidence="9">
    <location>
        <begin position="656"/>
        <end position="666"/>
    </location>
</feature>
<dbReference type="VEuPathDB" id="FungiDB:PMAA_023200"/>
<dbReference type="PANTHER" id="PTHR19980">
    <property type="entry name" value="RNA CLEAVAGE STIMULATION FACTOR"/>
    <property type="match status" value="1"/>
</dbReference>
<dbReference type="GO" id="GO:0005634">
    <property type="term" value="C:nucleus"/>
    <property type="evidence" value="ECO:0007669"/>
    <property type="project" value="UniProtKB-SubCell"/>
</dbReference>
<evidence type="ECO:0000256" key="4">
    <source>
        <dbReference type="ARBA" id="ARBA00022664"/>
    </source>
</evidence>
<evidence type="ECO:0000256" key="6">
    <source>
        <dbReference type="ARBA" id="ARBA00023242"/>
    </source>
</evidence>
<feature type="compositionally biased region" description="Polar residues" evidence="9">
    <location>
        <begin position="872"/>
        <end position="884"/>
    </location>
</feature>
<keyword evidence="3 8" id="KW-0963">Cytoplasm</keyword>
<feature type="region of interest" description="Disordered" evidence="9">
    <location>
        <begin position="921"/>
        <end position="948"/>
    </location>
</feature>
<feature type="region of interest" description="Disordered" evidence="9">
    <location>
        <begin position="622"/>
        <end position="666"/>
    </location>
</feature>
<feature type="compositionally biased region" description="Acidic residues" evidence="9">
    <location>
        <begin position="635"/>
        <end position="648"/>
    </location>
</feature>
<dbReference type="HOGENOM" id="CLU_007630_1_1_1"/>
<dbReference type="FunFam" id="1.25.40.1040:FF:000006">
    <property type="entry name" value="CFIA complex component Rna14, putative"/>
    <property type="match status" value="1"/>
</dbReference>
<accession>B6Q5N3</accession>
<feature type="region of interest" description="Disordered" evidence="9">
    <location>
        <begin position="1"/>
        <end position="147"/>
    </location>
</feature>
<reference evidence="12" key="1">
    <citation type="journal article" date="2015" name="Genome Announc.">
        <title>Genome sequence of the AIDS-associated pathogen Penicillium marneffei (ATCC18224) and its near taxonomic relative Talaromyces stipitatus (ATCC10500).</title>
        <authorList>
            <person name="Nierman W.C."/>
            <person name="Fedorova-Abrams N.D."/>
            <person name="Andrianopoulos A."/>
        </authorList>
    </citation>
    <scope>NUCLEOTIDE SEQUENCE [LARGE SCALE GENOMIC DNA]</scope>
    <source>
        <strain evidence="12">ATCC 18224 / CBS 334.59 / QM 7333</strain>
    </source>
</reference>
<proteinExistence type="predicted"/>
<name>B6Q5N3_TALMQ</name>
<keyword evidence="4 8" id="KW-0507">mRNA processing</keyword>
<gene>
    <name evidence="11" type="ORF">PMAA_023200</name>
</gene>
<dbReference type="Gene3D" id="1.25.40.1040">
    <property type="match status" value="1"/>
</dbReference>
<dbReference type="Pfam" id="PF05843">
    <property type="entry name" value="Suf"/>
    <property type="match status" value="1"/>
</dbReference>